<name>A0A8H5M121_9AGAR</name>
<dbReference type="InterPro" id="IPR040976">
    <property type="entry name" value="Pkinase_fungal"/>
</dbReference>
<feature type="compositionally biased region" description="Basic and acidic residues" evidence="1">
    <location>
        <begin position="17"/>
        <end position="26"/>
    </location>
</feature>
<dbReference type="Pfam" id="PF17667">
    <property type="entry name" value="Pkinase_fungal"/>
    <property type="match status" value="1"/>
</dbReference>
<comment type="caution">
    <text evidence="3">The sequence shown here is derived from an EMBL/GenBank/DDBJ whole genome shotgun (WGS) entry which is preliminary data.</text>
</comment>
<dbReference type="EMBL" id="JAACJP010000027">
    <property type="protein sequence ID" value="KAF5376731.1"/>
    <property type="molecule type" value="Genomic_DNA"/>
</dbReference>
<feature type="region of interest" description="Disordered" evidence="1">
    <location>
        <begin position="1"/>
        <end position="29"/>
    </location>
</feature>
<dbReference type="OrthoDB" id="312874at2759"/>
<protein>
    <recommendedName>
        <fullName evidence="2">Fungal-type protein kinase domain-containing protein</fullName>
    </recommendedName>
</protein>
<keyword evidence="4" id="KW-1185">Reference proteome</keyword>
<evidence type="ECO:0000313" key="3">
    <source>
        <dbReference type="EMBL" id="KAF5376731.1"/>
    </source>
</evidence>
<accession>A0A8H5M121</accession>
<reference evidence="3 4" key="1">
    <citation type="journal article" date="2020" name="ISME J.">
        <title>Uncovering the hidden diversity of litter-decomposition mechanisms in mushroom-forming fungi.</title>
        <authorList>
            <person name="Floudas D."/>
            <person name="Bentzer J."/>
            <person name="Ahren D."/>
            <person name="Johansson T."/>
            <person name="Persson P."/>
            <person name="Tunlid A."/>
        </authorList>
    </citation>
    <scope>NUCLEOTIDE SEQUENCE [LARGE SCALE GENOMIC DNA]</scope>
    <source>
        <strain evidence="3 4">CBS 661.87</strain>
    </source>
</reference>
<feature type="domain" description="Fungal-type protein kinase" evidence="2">
    <location>
        <begin position="18"/>
        <end position="75"/>
    </location>
</feature>
<evidence type="ECO:0000256" key="1">
    <source>
        <dbReference type="SAM" id="MobiDB-lite"/>
    </source>
</evidence>
<dbReference type="Proteomes" id="UP000565441">
    <property type="component" value="Unassembled WGS sequence"/>
</dbReference>
<gene>
    <name evidence="3" type="ORF">D9615_007838</name>
</gene>
<evidence type="ECO:0000259" key="2">
    <source>
        <dbReference type="Pfam" id="PF17667"/>
    </source>
</evidence>
<dbReference type="AlphaFoldDB" id="A0A8H5M121"/>
<sequence>MKRHDTSLQDIPWPNFESRKPQKGERAGTLPFISPEVLRQISMYNANQGRSKLEDFRHNSVHDLESFLWVLVHICLTRKGAGIDMIRDTGPRQLRDIIRDYFNAKEHILEDMKLRLFQTSDTFESDIIASFHPYFDSLKPLVRKWWARIRLAYRHHGNEYYHIHSHILRILNNALPTISRSDNDPGTVADIRHRKEQH</sequence>
<proteinExistence type="predicted"/>
<evidence type="ECO:0000313" key="4">
    <source>
        <dbReference type="Proteomes" id="UP000565441"/>
    </source>
</evidence>
<organism evidence="3 4">
    <name type="scientific">Tricholomella constricta</name>
    <dbReference type="NCBI Taxonomy" id="117010"/>
    <lineage>
        <taxon>Eukaryota</taxon>
        <taxon>Fungi</taxon>
        <taxon>Dikarya</taxon>
        <taxon>Basidiomycota</taxon>
        <taxon>Agaricomycotina</taxon>
        <taxon>Agaricomycetes</taxon>
        <taxon>Agaricomycetidae</taxon>
        <taxon>Agaricales</taxon>
        <taxon>Tricholomatineae</taxon>
        <taxon>Lyophyllaceae</taxon>
        <taxon>Tricholomella</taxon>
    </lineage>
</organism>